<feature type="domain" description="Aminotransferase-like plant mobile" evidence="2">
    <location>
        <begin position="420"/>
        <end position="741"/>
    </location>
</feature>
<dbReference type="InterPro" id="IPR044824">
    <property type="entry name" value="MAIN-like"/>
</dbReference>
<gene>
    <name evidence="3" type="ORF">QYE76_025489</name>
</gene>
<evidence type="ECO:0000313" key="4">
    <source>
        <dbReference type="Proteomes" id="UP001231189"/>
    </source>
</evidence>
<feature type="region of interest" description="Disordered" evidence="1">
    <location>
        <begin position="1"/>
        <end position="105"/>
    </location>
</feature>
<dbReference type="InterPro" id="IPR019557">
    <property type="entry name" value="AminoTfrase-like_pln_mobile"/>
</dbReference>
<dbReference type="GO" id="GO:0010073">
    <property type="term" value="P:meristem maintenance"/>
    <property type="evidence" value="ECO:0007669"/>
    <property type="project" value="InterPro"/>
</dbReference>
<evidence type="ECO:0000259" key="2">
    <source>
        <dbReference type="Pfam" id="PF10536"/>
    </source>
</evidence>
<accession>A0AAD8RF99</accession>
<keyword evidence="4" id="KW-1185">Reference proteome</keyword>
<feature type="compositionally biased region" description="Acidic residues" evidence="1">
    <location>
        <begin position="49"/>
        <end position="95"/>
    </location>
</feature>
<reference evidence="3" key="1">
    <citation type="submission" date="2023-07" db="EMBL/GenBank/DDBJ databases">
        <title>A chromosome-level genome assembly of Lolium multiflorum.</title>
        <authorList>
            <person name="Chen Y."/>
            <person name="Copetti D."/>
            <person name="Kolliker R."/>
            <person name="Studer B."/>
        </authorList>
    </citation>
    <scope>NUCLEOTIDE SEQUENCE</scope>
    <source>
        <strain evidence="3">02402/16</strain>
        <tissue evidence="3">Leaf</tissue>
    </source>
</reference>
<dbReference type="PANTHER" id="PTHR46033:SF78">
    <property type="entry name" value="OS06G0232700 PROTEIN"/>
    <property type="match status" value="1"/>
</dbReference>
<protein>
    <recommendedName>
        <fullName evidence="2">Aminotransferase-like plant mobile domain-containing protein</fullName>
    </recommendedName>
</protein>
<dbReference type="EMBL" id="JAUUTY010000006">
    <property type="protein sequence ID" value="KAK1619972.1"/>
    <property type="molecule type" value="Genomic_DNA"/>
</dbReference>
<feature type="compositionally biased region" description="Low complexity" evidence="1">
    <location>
        <begin position="20"/>
        <end position="42"/>
    </location>
</feature>
<proteinExistence type="predicted"/>
<dbReference type="PANTHER" id="PTHR46033">
    <property type="entry name" value="PROTEIN MAIN-LIKE 2"/>
    <property type="match status" value="1"/>
</dbReference>
<evidence type="ECO:0000313" key="3">
    <source>
        <dbReference type="EMBL" id="KAK1619972.1"/>
    </source>
</evidence>
<feature type="region of interest" description="Disordered" evidence="1">
    <location>
        <begin position="878"/>
        <end position="913"/>
    </location>
</feature>
<comment type="caution">
    <text evidence="3">The sequence shown here is derived from an EMBL/GenBank/DDBJ whole genome shotgun (WGS) entry which is preliminary data.</text>
</comment>
<name>A0AAD8RF99_LOLMU</name>
<organism evidence="3 4">
    <name type="scientific">Lolium multiflorum</name>
    <name type="common">Italian ryegrass</name>
    <name type="synonym">Lolium perenne subsp. multiflorum</name>
    <dbReference type="NCBI Taxonomy" id="4521"/>
    <lineage>
        <taxon>Eukaryota</taxon>
        <taxon>Viridiplantae</taxon>
        <taxon>Streptophyta</taxon>
        <taxon>Embryophyta</taxon>
        <taxon>Tracheophyta</taxon>
        <taxon>Spermatophyta</taxon>
        <taxon>Magnoliopsida</taxon>
        <taxon>Liliopsida</taxon>
        <taxon>Poales</taxon>
        <taxon>Poaceae</taxon>
        <taxon>BOP clade</taxon>
        <taxon>Pooideae</taxon>
        <taxon>Poodae</taxon>
        <taxon>Poeae</taxon>
        <taxon>Poeae Chloroplast Group 2 (Poeae type)</taxon>
        <taxon>Loliodinae</taxon>
        <taxon>Loliinae</taxon>
        <taxon>Lolium</taxon>
    </lineage>
</organism>
<evidence type="ECO:0000256" key="1">
    <source>
        <dbReference type="SAM" id="MobiDB-lite"/>
    </source>
</evidence>
<dbReference type="Proteomes" id="UP001231189">
    <property type="component" value="Unassembled WGS sequence"/>
</dbReference>
<dbReference type="Pfam" id="PF10536">
    <property type="entry name" value="PMD"/>
    <property type="match status" value="1"/>
</dbReference>
<feature type="compositionally biased region" description="Basic residues" evidence="1">
    <location>
        <begin position="902"/>
        <end position="913"/>
    </location>
</feature>
<dbReference type="AlphaFoldDB" id="A0AAD8RF99"/>
<sequence>MLPEAKVVNFQEGEGAFHPGQSSQSSDAGGSSFQSGQSSHAAGGHDDTVELESVDEEEEQMQNMMDEEDEDGVDNEVDSDESGGSDTSDDNEEADPIPSSWNHDLSEAMIVDDRHDSAWEYSMNTISVGARYADKRHLQEAITQWAMNTQRVFRTTISSQKFLTVVCSDARCPSRVHGYCPKYDTTWVVSDFVPHTCVLKSMLKDHRNLTSTLIARLFYKEIVENTAMGVKAIQRRVHLQYKYVIEYGKAWRAKQTALENRFGTFYDAYDGVVRLLQTLKDRNPGTHVDIQDFVIPEFPNVRVLHRVFFAFSICIEAFMHCRPVMCVDGTFLTGRYKGQILTAIGVDGNNRYMAARSLLDPLIDQKHRASHLEADPQSMEPLQTRTPKKNWMIHPQWEDRLKWAGLLPFARLVEARDHISRLNYDAALITCLVDRWRPETHTFHFRWGEMAPTLQDVSMLLGLPLAGEPIGPLEETVGWMHSMDARFQGVRADVGPMTFEAHGPRQAWLHEFQIEQFGFPDVPMTAVQITRSLEAYLMWLLGKTMFTDNHGNTISARYIPIAQEIAEATEAEHIIQRSWGSAVLAATYRGMCKGCQLTSHGSGIVGCPLLLQLWSWARFPIGRPEIRDGSWPPDELYDAERIDMPTFGSLWTSRKRHFGHNQLRNCYPAFTEQFDLLLESDVTWEPYSEDHRDEAYPGGISNMCTRDWAYWMTKAKIIFDIFVEEMSQQRVMRQFGLRQLIEPPPPTVPLPPRVHAYNRKGANKTAAGWLQLLAPYITGWANAPAVSWATMEAFDLQEFEHYLRAYMPRTRLRLSQACDPVQRDPSTMWDTYPRHSTSGTRHHAAVLTAELQDDAAQYARSLSSGPLLGRYEHHASFAQRLPRHRQPPVRMYSPSPFQARPPPRRGGGRGRGQ</sequence>